<evidence type="ECO:0000313" key="15">
    <source>
        <dbReference type="EnsemblMetazoa" id="AMEC005240-PA"/>
    </source>
</evidence>
<comment type="catalytic activity">
    <reaction evidence="1">
        <text>GDP-alpha-D-glucose + phosphate = alpha-D-glucose 1-phosphate + GDP + H(+)</text>
        <dbReference type="Rhea" id="RHEA:30387"/>
        <dbReference type="ChEBI" id="CHEBI:15378"/>
        <dbReference type="ChEBI" id="CHEBI:43474"/>
        <dbReference type="ChEBI" id="CHEBI:58189"/>
        <dbReference type="ChEBI" id="CHEBI:58601"/>
        <dbReference type="ChEBI" id="CHEBI:62230"/>
        <dbReference type="EC" id="2.7.7.78"/>
    </reaction>
</comment>
<dbReference type="InterPro" id="IPR026506">
    <property type="entry name" value="GDPGP"/>
</dbReference>
<keyword evidence="11" id="KW-0547">Nucleotide-binding</keyword>
<evidence type="ECO:0000256" key="7">
    <source>
        <dbReference type="ARBA" id="ARBA00022490"/>
    </source>
</evidence>
<comment type="subcellular location">
    <subcellularLocation>
        <location evidence="3">Cytoplasm</location>
    </subcellularLocation>
</comment>
<accession>A0A182TMX6</accession>
<keyword evidence="12" id="KW-0378">Hydrolase</keyword>
<evidence type="ECO:0000256" key="12">
    <source>
        <dbReference type="ARBA" id="ARBA00022801"/>
    </source>
</evidence>
<evidence type="ECO:0000256" key="10">
    <source>
        <dbReference type="ARBA" id="ARBA00022695"/>
    </source>
</evidence>
<keyword evidence="10" id="KW-0548">Nucleotidyltransferase</keyword>
<dbReference type="InterPro" id="IPR036265">
    <property type="entry name" value="HIT-like_sf"/>
</dbReference>
<dbReference type="EC" id="2.7.7.78" evidence="5"/>
<dbReference type="Proteomes" id="UP000075902">
    <property type="component" value="Unassembled WGS sequence"/>
</dbReference>
<dbReference type="AlphaFoldDB" id="A0A182TMX6"/>
<dbReference type="VEuPathDB" id="VectorBase:AMEC005240"/>
<evidence type="ECO:0000313" key="16">
    <source>
        <dbReference type="Proteomes" id="UP000075902"/>
    </source>
</evidence>
<dbReference type="SUPFAM" id="SSF54197">
    <property type="entry name" value="HIT-like"/>
    <property type="match status" value="1"/>
</dbReference>
<reference evidence="16" key="1">
    <citation type="submission" date="2014-01" db="EMBL/GenBank/DDBJ databases">
        <title>The Genome Sequence of Anopheles melas CM1001059_A (V2).</title>
        <authorList>
            <consortium name="The Broad Institute Genomics Platform"/>
            <person name="Neafsey D.E."/>
            <person name="Besansky N."/>
            <person name="Howell P."/>
            <person name="Walton C."/>
            <person name="Young S.K."/>
            <person name="Zeng Q."/>
            <person name="Gargeya S."/>
            <person name="Fitzgerald M."/>
            <person name="Haas B."/>
            <person name="Abouelleil A."/>
            <person name="Allen A.W."/>
            <person name="Alvarado L."/>
            <person name="Arachchi H.M."/>
            <person name="Berlin A.M."/>
            <person name="Chapman S.B."/>
            <person name="Gainer-Dewar J."/>
            <person name="Goldberg J."/>
            <person name="Griggs A."/>
            <person name="Gujja S."/>
            <person name="Hansen M."/>
            <person name="Howarth C."/>
            <person name="Imamovic A."/>
            <person name="Ireland A."/>
            <person name="Larimer J."/>
            <person name="McCowan C."/>
            <person name="Murphy C."/>
            <person name="Pearson M."/>
            <person name="Poon T.W."/>
            <person name="Priest M."/>
            <person name="Roberts A."/>
            <person name="Saif S."/>
            <person name="Shea T."/>
            <person name="Sisk P."/>
            <person name="Sykes S."/>
            <person name="Wortman J."/>
            <person name="Nusbaum C."/>
            <person name="Birren B."/>
        </authorList>
    </citation>
    <scope>NUCLEOTIDE SEQUENCE [LARGE SCALE GENOMIC DNA]</scope>
    <source>
        <strain evidence="16">CM1001059</strain>
    </source>
</reference>
<evidence type="ECO:0000256" key="9">
    <source>
        <dbReference type="ARBA" id="ARBA00022679"/>
    </source>
</evidence>
<keyword evidence="9" id="KW-0808">Transferase</keyword>
<evidence type="ECO:0000256" key="8">
    <source>
        <dbReference type="ARBA" id="ARBA00022658"/>
    </source>
</evidence>
<dbReference type="EnsemblMetazoa" id="AMEC005240-RA">
    <property type="protein sequence ID" value="AMEC005240-PA"/>
    <property type="gene ID" value="AMEC005240"/>
</dbReference>
<dbReference type="PANTHER" id="PTHR20884:SF8">
    <property type="entry name" value="GDP-D-GLUCOSE PHOSPHORYLASE 1"/>
    <property type="match status" value="1"/>
</dbReference>
<reference evidence="15" key="2">
    <citation type="submission" date="2020-05" db="UniProtKB">
        <authorList>
            <consortium name="EnsemblMetazoa"/>
        </authorList>
    </citation>
    <scope>IDENTIFICATION</scope>
    <source>
        <strain evidence="15">CM1001059</strain>
    </source>
</reference>
<dbReference type="GO" id="GO:0000166">
    <property type="term" value="F:nucleotide binding"/>
    <property type="evidence" value="ECO:0007669"/>
    <property type="project" value="UniProtKB-KW"/>
</dbReference>
<dbReference type="GO" id="GO:0006006">
    <property type="term" value="P:glucose metabolic process"/>
    <property type="evidence" value="ECO:0007669"/>
    <property type="project" value="TreeGrafter"/>
</dbReference>
<sequence length="583" mass="65407">MHSPLLLFRRRFRHLDLHHRHVDGVSPVVGSSACGQQLRIVPSPHGNALLGQMGLWLLYQASAVPCRPTLGIRDGVVVRVRFGTTERLMLLVPVVGSRQRAEPLLGRMMVACRRRSLYLEQRRGSGRTVLVEVVAAGRNDRTVALRLMLMGLLLAHRGQTIDPSRYRFCAGRKEKEIGASALELVGVRWSGPSRRGWCTYFCSSNDSSERLIFSSGGCPIGEGRCWLGGSADETTSRYRSISMCENGLYSCFNMSQTRPTMYELTNSSTDSRTDPELQRLLESTWSVRHDAGVGFRYRLHIERERIAEGKFNFLILLNRKRLTERRQPQAFQLDAPFDPSRFNFTRVDPAEVQLELVAPSPTTILINNSPVTVYHSLVVPNRAGQHSQLLTSGGVRVAFELLLRLPDRRYRIGYNSPGAQASVNHLHLHLLRIDTELYVQRAELLPVRGTPLLHRLADHLPAQGYCFVLRDPTTELEHVCSGLMKLIQALAERQMAHNLFWSWTDLHRGGELRAVVFPRVTQCVNKAACSFNAAFLELCGFVSVGEGTDYDRLTEDAIVHALQEAQGDVYGMLDGIFPVASAD</sequence>
<protein>
    <recommendedName>
        <fullName evidence="6">GDP-D-glucose phosphorylase 1</fullName>
        <ecNumber evidence="5">2.7.7.78</ecNumber>
    </recommendedName>
</protein>
<evidence type="ECO:0000259" key="13">
    <source>
        <dbReference type="Pfam" id="PF26216"/>
    </source>
</evidence>
<name>A0A182TMX6_9DIPT</name>
<dbReference type="GO" id="GO:0016787">
    <property type="term" value="F:hydrolase activity"/>
    <property type="evidence" value="ECO:0007669"/>
    <property type="project" value="UniProtKB-KW"/>
</dbReference>
<feature type="domain" description="GDPGP1-like N-terminal" evidence="14">
    <location>
        <begin position="277"/>
        <end position="430"/>
    </location>
</feature>
<dbReference type="InterPro" id="IPR058865">
    <property type="entry name" value="GDPGP1_C"/>
</dbReference>
<evidence type="ECO:0000256" key="1">
    <source>
        <dbReference type="ARBA" id="ARBA00000063"/>
    </source>
</evidence>
<dbReference type="InterPro" id="IPR058866">
    <property type="entry name" value="GDPGP1_N"/>
</dbReference>
<dbReference type="GO" id="GO:0005737">
    <property type="term" value="C:cytoplasm"/>
    <property type="evidence" value="ECO:0007669"/>
    <property type="project" value="UniProtKB-SubCell"/>
</dbReference>
<comment type="similarity">
    <text evidence="4">Belongs to the GDPGP1 family.</text>
</comment>
<dbReference type="GO" id="GO:0005085">
    <property type="term" value="F:guanyl-nucleotide exchange factor activity"/>
    <property type="evidence" value="ECO:0007669"/>
    <property type="project" value="UniProtKB-KW"/>
</dbReference>
<dbReference type="GO" id="GO:0080048">
    <property type="term" value="F:GDP-D-glucose phosphorylase activity"/>
    <property type="evidence" value="ECO:0007669"/>
    <property type="project" value="UniProtKB-EC"/>
</dbReference>
<comment type="function">
    <text evidence="2">Specific and highly efficient GDP-D-glucose phosphorylase regulating the levels of GDP-D-glucose in cells.</text>
</comment>
<organism evidence="15 16">
    <name type="scientific">Anopheles melas</name>
    <dbReference type="NCBI Taxonomy" id="34690"/>
    <lineage>
        <taxon>Eukaryota</taxon>
        <taxon>Metazoa</taxon>
        <taxon>Ecdysozoa</taxon>
        <taxon>Arthropoda</taxon>
        <taxon>Hexapoda</taxon>
        <taxon>Insecta</taxon>
        <taxon>Pterygota</taxon>
        <taxon>Neoptera</taxon>
        <taxon>Endopterygota</taxon>
        <taxon>Diptera</taxon>
        <taxon>Nematocera</taxon>
        <taxon>Culicoidea</taxon>
        <taxon>Culicidae</taxon>
        <taxon>Anophelinae</taxon>
        <taxon>Anopheles</taxon>
    </lineage>
</organism>
<evidence type="ECO:0000256" key="2">
    <source>
        <dbReference type="ARBA" id="ARBA00003049"/>
    </source>
</evidence>
<evidence type="ECO:0000259" key="14">
    <source>
        <dbReference type="Pfam" id="PF26217"/>
    </source>
</evidence>
<dbReference type="Pfam" id="PF26217">
    <property type="entry name" value="GDPGP1_N"/>
    <property type="match status" value="1"/>
</dbReference>
<keyword evidence="8" id="KW-0344">Guanine-nucleotide releasing factor</keyword>
<evidence type="ECO:0000256" key="11">
    <source>
        <dbReference type="ARBA" id="ARBA00022741"/>
    </source>
</evidence>
<evidence type="ECO:0000256" key="6">
    <source>
        <dbReference type="ARBA" id="ARBA00018857"/>
    </source>
</evidence>
<evidence type="ECO:0000256" key="3">
    <source>
        <dbReference type="ARBA" id="ARBA00004496"/>
    </source>
</evidence>
<dbReference type="PANTHER" id="PTHR20884">
    <property type="entry name" value="GDP-D-GLUCOSE PHOSPHORYLASE 1"/>
    <property type="match status" value="1"/>
</dbReference>
<dbReference type="STRING" id="34690.A0A182TMX6"/>
<keyword evidence="7" id="KW-0963">Cytoplasm</keyword>
<keyword evidence="16" id="KW-1185">Reference proteome</keyword>
<proteinExistence type="inferred from homology"/>
<dbReference type="Pfam" id="PF26216">
    <property type="entry name" value="GDPGP1_C"/>
    <property type="match status" value="1"/>
</dbReference>
<evidence type="ECO:0000256" key="4">
    <source>
        <dbReference type="ARBA" id="ARBA00006451"/>
    </source>
</evidence>
<evidence type="ECO:0000256" key="5">
    <source>
        <dbReference type="ARBA" id="ARBA00012507"/>
    </source>
</evidence>
<feature type="domain" description="GDPGP1-like C-terminal" evidence="13">
    <location>
        <begin position="466"/>
        <end position="565"/>
    </location>
</feature>